<dbReference type="EMBL" id="CP093350">
    <property type="protein sequence ID" value="WOH12421.1"/>
    <property type="molecule type" value="Genomic_DNA"/>
</dbReference>
<protein>
    <recommendedName>
        <fullName evidence="4">TF-B3 domain-containing protein</fullName>
    </recommendedName>
</protein>
<organism evidence="1">
    <name type="scientific">Daucus carota subsp. sativus</name>
    <name type="common">Carrot</name>
    <dbReference type="NCBI Taxonomy" id="79200"/>
    <lineage>
        <taxon>Eukaryota</taxon>
        <taxon>Viridiplantae</taxon>
        <taxon>Streptophyta</taxon>
        <taxon>Embryophyta</taxon>
        <taxon>Tracheophyta</taxon>
        <taxon>Spermatophyta</taxon>
        <taxon>Magnoliopsida</taxon>
        <taxon>eudicotyledons</taxon>
        <taxon>Gunneridae</taxon>
        <taxon>Pentapetalae</taxon>
        <taxon>asterids</taxon>
        <taxon>campanulids</taxon>
        <taxon>Apiales</taxon>
        <taxon>Apiaceae</taxon>
        <taxon>Apioideae</taxon>
        <taxon>Scandiceae</taxon>
        <taxon>Daucinae</taxon>
        <taxon>Daucus</taxon>
        <taxon>Daucus sect. Daucus</taxon>
    </lineage>
</organism>
<reference evidence="1" key="1">
    <citation type="journal article" date="2016" name="Nat. Genet.">
        <title>A high-quality carrot genome assembly provides new insights into carotenoid accumulation and asterid genome evolution.</title>
        <authorList>
            <person name="Iorizzo M."/>
            <person name="Ellison S."/>
            <person name="Senalik D."/>
            <person name="Zeng P."/>
            <person name="Satapoomin P."/>
            <person name="Huang J."/>
            <person name="Bowman M."/>
            <person name="Iovene M."/>
            <person name="Sanseverino W."/>
            <person name="Cavagnaro P."/>
            <person name="Yildiz M."/>
            <person name="Macko-Podgorni A."/>
            <person name="Moranska E."/>
            <person name="Grzebelus E."/>
            <person name="Grzebelus D."/>
            <person name="Ashrafi H."/>
            <person name="Zheng Z."/>
            <person name="Cheng S."/>
            <person name="Spooner D."/>
            <person name="Van Deynze A."/>
            <person name="Simon P."/>
        </authorList>
    </citation>
    <scope>NUCLEOTIDE SEQUENCE [LARGE SCALE GENOMIC DNA]</scope>
    <source>
        <tissue evidence="1">Leaf</tissue>
    </source>
</reference>
<sequence>MASADAANQAAKRKRYEDMKNNVVDEIYNLVIASDAFVTEVETATEELSSLFQNMEKRQSELIKQAVLINKRYGSIADLVEEKKRPKIGETSSSFETLPMSYCKSTRRFLDDSESSLERHNEKTAKEVDNLIKKFNEGVNMWNKRSIECSGIVADKFLILLNRKDTSSNTLDPPEGFIDCCGKSLPDRIIFVLRNGKKIVGSYNSQSCRLSGLRKMFDILGTHSMSSLQFFLFTYDGCEMIFISAFDHEKNEILFPGTPLCMDANGSYPLLSNYFQITVENKHLRDDCFAVEISNEFKDLFEDWHNFQYINIYSGTCCWRLLIRKRDDHHCATIEDGWKMLCDGLELSVGNICIFECPALSYDQFRIRVLEGDEDI</sequence>
<dbReference type="AlphaFoldDB" id="A0A175YN18"/>
<evidence type="ECO:0000313" key="1">
    <source>
        <dbReference type="EMBL" id="KZM84999.1"/>
    </source>
</evidence>
<proteinExistence type="predicted"/>
<dbReference type="Proteomes" id="UP000077755">
    <property type="component" value="Chromosome 8"/>
</dbReference>
<dbReference type="EMBL" id="LNRQ01000008">
    <property type="protein sequence ID" value="KZM84999.1"/>
    <property type="molecule type" value="Genomic_DNA"/>
</dbReference>
<dbReference type="Gramene" id="KZM84999">
    <property type="protein sequence ID" value="KZM84999"/>
    <property type="gene ID" value="DCAR_027579"/>
</dbReference>
<evidence type="ECO:0008006" key="4">
    <source>
        <dbReference type="Google" id="ProtNLM"/>
    </source>
</evidence>
<gene>
    <name evidence="1" type="ORF">DCAR_027579</name>
    <name evidence="2" type="ORF">DCAR_0831925</name>
</gene>
<keyword evidence="3" id="KW-1185">Reference proteome</keyword>
<evidence type="ECO:0000313" key="2">
    <source>
        <dbReference type="EMBL" id="WOH12421.1"/>
    </source>
</evidence>
<evidence type="ECO:0000313" key="3">
    <source>
        <dbReference type="Proteomes" id="UP000077755"/>
    </source>
</evidence>
<accession>A0A175YN18</accession>
<name>A0A175YN18_DAUCS</name>
<reference evidence="2" key="2">
    <citation type="submission" date="2022-03" db="EMBL/GenBank/DDBJ databases">
        <title>Draft title - Genomic analysis of global carrot germplasm unveils the trajectory of domestication and the origin of high carotenoid orange carrot.</title>
        <authorList>
            <person name="Iorizzo M."/>
            <person name="Ellison S."/>
            <person name="Senalik D."/>
            <person name="Macko-Podgorni A."/>
            <person name="Grzebelus D."/>
            <person name="Bostan H."/>
            <person name="Rolling W."/>
            <person name="Curaba J."/>
            <person name="Simon P."/>
        </authorList>
    </citation>
    <scope>NUCLEOTIDE SEQUENCE</scope>
    <source>
        <tissue evidence="2">Leaf</tissue>
    </source>
</reference>